<dbReference type="AlphaFoldDB" id="A0A1D2QQM9"/>
<protein>
    <submittedName>
        <fullName evidence="1">Uncharacterized protein</fullName>
    </submittedName>
</protein>
<organism evidence="1 2">
    <name type="scientific">Candidatus Endobugula sertula</name>
    <name type="common">Bugula neritina bacterial symbiont</name>
    <dbReference type="NCBI Taxonomy" id="62101"/>
    <lineage>
        <taxon>Bacteria</taxon>
        <taxon>Pseudomonadati</taxon>
        <taxon>Pseudomonadota</taxon>
        <taxon>Gammaproteobacteria</taxon>
        <taxon>Cellvibrionales</taxon>
        <taxon>Cellvibrionaceae</taxon>
        <taxon>Candidatus Endobugula</taxon>
    </lineage>
</organism>
<reference evidence="1 2" key="1">
    <citation type="journal article" date="2016" name="Appl. Environ. Microbiol.">
        <title>Lack of Overt Genome Reduction in the Bryostatin-Producing Bryozoan Symbiont "Candidatus Endobugula sertula".</title>
        <authorList>
            <person name="Miller I.J."/>
            <person name="Vanee N."/>
            <person name="Fong S.S."/>
            <person name="Lim-Fong G.E."/>
            <person name="Kwan J.C."/>
        </authorList>
    </citation>
    <scope>NUCLEOTIDE SEQUENCE [LARGE SCALE GENOMIC DNA]</scope>
    <source>
        <strain evidence="1">AB1-4</strain>
    </source>
</reference>
<accession>A0A1D2QQM9</accession>
<evidence type="ECO:0000313" key="2">
    <source>
        <dbReference type="Proteomes" id="UP000242502"/>
    </source>
</evidence>
<comment type="caution">
    <text evidence="1">The sequence shown here is derived from an EMBL/GenBank/DDBJ whole genome shotgun (WGS) entry which is preliminary data.</text>
</comment>
<gene>
    <name evidence="1" type="ORF">AB835_06480</name>
</gene>
<dbReference type="Proteomes" id="UP000242502">
    <property type="component" value="Unassembled WGS sequence"/>
</dbReference>
<proteinExistence type="predicted"/>
<sequence>MLDLQSIALSQIDEPHRPKLNIGFNFGGAVMSNYNTKYKWPDKYIVMSHAHIAIDLVSDSYGPSLKLAILAHGE</sequence>
<dbReference type="EMBL" id="MDLC01000018">
    <property type="protein sequence ID" value="ODS23872.1"/>
    <property type="molecule type" value="Genomic_DNA"/>
</dbReference>
<name>A0A1D2QQM9_9GAMM</name>
<evidence type="ECO:0000313" key="1">
    <source>
        <dbReference type="EMBL" id="ODS23872.1"/>
    </source>
</evidence>
<dbReference type="STRING" id="62101.AB835_06480"/>